<keyword evidence="2" id="KW-0472">Membrane</keyword>
<name>A0A167XK12_9HYPO</name>
<comment type="caution">
    <text evidence="3">The sequence shown here is derived from an EMBL/GenBank/DDBJ whole genome shotgun (WGS) entry which is preliminary data.</text>
</comment>
<organism evidence="3 4">
    <name type="scientific">Moelleriella libera RCEF 2490</name>
    <dbReference type="NCBI Taxonomy" id="1081109"/>
    <lineage>
        <taxon>Eukaryota</taxon>
        <taxon>Fungi</taxon>
        <taxon>Dikarya</taxon>
        <taxon>Ascomycota</taxon>
        <taxon>Pezizomycotina</taxon>
        <taxon>Sordariomycetes</taxon>
        <taxon>Hypocreomycetidae</taxon>
        <taxon>Hypocreales</taxon>
        <taxon>Clavicipitaceae</taxon>
        <taxon>Moelleriella</taxon>
    </lineage>
</organism>
<gene>
    <name evidence="3" type="ORF">AAL_07278</name>
</gene>
<accession>A0A167XK12</accession>
<proteinExistence type="predicted"/>
<dbReference type="Proteomes" id="UP000078544">
    <property type="component" value="Unassembled WGS sequence"/>
</dbReference>
<dbReference type="PANTHER" id="PTHR12242:SF1">
    <property type="entry name" value="MYND-TYPE DOMAIN-CONTAINING PROTEIN"/>
    <property type="match status" value="1"/>
</dbReference>
<keyword evidence="2" id="KW-1133">Transmembrane helix</keyword>
<evidence type="ECO:0000256" key="1">
    <source>
        <dbReference type="SAM" id="MobiDB-lite"/>
    </source>
</evidence>
<protein>
    <recommendedName>
        <fullName evidence="5">FAR-17a/AIG1-like protein</fullName>
    </recommendedName>
</protein>
<evidence type="ECO:0000313" key="3">
    <source>
        <dbReference type="EMBL" id="KZZ90177.1"/>
    </source>
</evidence>
<dbReference type="GO" id="GO:0016020">
    <property type="term" value="C:membrane"/>
    <property type="evidence" value="ECO:0007669"/>
    <property type="project" value="TreeGrafter"/>
</dbReference>
<evidence type="ECO:0008006" key="5">
    <source>
        <dbReference type="Google" id="ProtNLM"/>
    </source>
</evidence>
<dbReference type="AlphaFoldDB" id="A0A167XK12"/>
<evidence type="ECO:0000256" key="2">
    <source>
        <dbReference type="SAM" id="Phobius"/>
    </source>
</evidence>
<feature type="transmembrane region" description="Helical" evidence="2">
    <location>
        <begin position="71"/>
        <end position="91"/>
    </location>
</feature>
<feature type="compositionally biased region" description="Low complexity" evidence="1">
    <location>
        <begin position="291"/>
        <end position="301"/>
    </location>
</feature>
<feature type="transmembrane region" description="Helical" evidence="2">
    <location>
        <begin position="143"/>
        <end position="163"/>
    </location>
</feature>
<reference evidence="3 4" key="1">
    <citation type="journal article" date="2016" name="Genome Biol. Evol.">
        <title>Divergent and convergent evolution of fungal pathogenicity.</title>
        <authorList>
            <person name="Shang Y."/>
            <person name="Xiao G."/>
            <person name="Zheng P."/>
            <person name="Cen K."/>
            <person name="Zhan S."/>
            <person name="Wang C."/>
        </authorList>
    </citation>
    <scope>NUCLEOTIDE SEQUENCE [LARGE SCALE GENOMIC DNA]</scope>
    <source>
        <strain evidence="3 4">RCEF 2490</strain>
    </source>
</reference>
<feature type="transmembrane region" description="Helical" evidence="2">
    <location>
        <begin position="206"/>
        <end position="226"/>
    </location>
</feature>
<evidence type="ECO:0000313" key="4">
    <source>
        <dbReference type="Proteomes" id="UP000078544"/>
    </source>
</evidence>
<feature type="region of interest" description="Disordered" evidence="1">
    <location>
        <begin position="291"/>
        <end position="318"/>
    </location>
</feature>
<dbReference type="PANTHER" id="PTHR12242">
    <property type="entry name" value="OS02G0130600 PROTEIN-RELATED"/>
    <property type="match status" value="1"/>
</dbReference>
<dbReference type="STRING" id="1081109.A0A167XK12"/>
<keyword evidence="4" id="KW-1185">Reference proteome</keyword>
<dbReference type="OrthoDB" id="419711at2759"/>
<sequence>MSSRMRTAFSFGANRWDVTHRFETSWLLSPWALFACRALISLYIFTTLFFIIGYTCANESLGGCADVRRSFSFFTVLTYWGLGFYFLVSAVHTGSYALTGRTLLNHHSINTLLTTTNGGGGGGDSHGLPVSPLRRVLQALHSLLYTTVVTLPFLVTIVYWAVLYRAPWFALPFDAWHNVSQHALNSVFAAFEVVVARTEPMPCVHLLWLILILLGYLAVAYITVATQGWYTYSFLNYRAVHGRGYVAAYIFGIAVGVVMVFLVVYGLIWLRRWLTEEKLGMRGKLAAANTTTTATTATPTPHQQHDLEANAESNKAVR</sequence>
<keyword evidence="2" id="KW-0812">Transmembrane</keyword>
<feature type="transmembrane region" description="Helical" evidence="2">
    <location>
        <begin position="246"/>
        <end position="270"/>
    </location>
</feature>
<feature type="transmembrane region" description="Helical" evidence="2">
    <location>
        <begin position="175"/>
        <end position="194"/>
    </location>
</feature>
<feature type="transmembrane region" description="Helical" evidence="2">
    <location>
        <begin position="31"/>
        <end position="51"/>
    </location>
</feature>
<dbReference type="EMBL" id="AZGY01000022">
    <property type="protein sequence ID" value="KZZ90177.1"/>
    <property type="molecule type" value="Genomic_DNA"/>
</dbReference>